<dbReference type="AlphaFoldDB" id="A6KQ07"/>
<organism evidence="1 2">
    <name type="scientific">Rattus norvegicus</name>
    <name type="common">Rat</name>
    <dbReference type="NCBI Taxonomy" id="10116"/>
    <lineage>
        <taxon>Eukaryota</taxon>
        <taxon>Metazoa</taxon>
        <taxon>Chordata</taxon>
        <taxon>Craniata</taxon>
        <taxon>Vertebrata</taxon>
        <taxon>Euteleostomi</taxon>
        <taxon>Mammalia</taxon>
        <taxon>Eutheria</taxon>
        <taxon>Euarchontoglires</taxon>
        <taxon>Glires</taxon>
        <taxon>Rodentia</taxon>
        <taxon>Myomorpha</taxon>
        <taxon>Muroidea</taxon>
        <taxon>Muridae</taxon>
        <taxon>Murinae</taxon>
        <taxon>Rattus</taxon>
    </lineage>
</organism>
<name>A6KQ07_RAT</name>
<dbReference type="Proteomes" id="UP000234681">
    <property type="component" value="Chromosome 12"/>
</dbReference>
<reference evidence="1 2" key="1">
    <citation type="submission" date="2005-07" db="EMBL/GenBank/DDBJ databases">
        <authorList>
            <person name="Mural R.J."/>
            <person name="Li P.W."/>
            <person name="Adams M.D."/>
            <person name="Amanatides P.G."/>
            <person name="Baden-Tillson H."/>
            <person name="Barnstead M."/>
            <person name="Chin S.H."/>
            <person name="Dew I."/>
            <person name="Evans C.A."/>
            <person name="Ferriera S."/>
            <person name="Flanigan M."/>
            <person name="Fosler C."/>
            <person name="Glodek A."/>
            <person name="Gu Z."/>
            <person name="Holt R.A."/>
            <person name="Jennings D."/>
            <person name="Kraft C.L."/>
            <person name="Lu F."/>
            <person name="Nguyen T."/>
            <person name="Nusskern D.R."/>
            <person name="Pfannkoch C.M."/>
            <person name="Sitter C."/>
            <person name="Sutton G.G."/>
            <person name="Venter J.C."/>
            <person name="Wang Z."/>
            <person name="Woodage T."/>
            <person name="Zheng X.H."/>
            <person name="Zhong F."/>
        </authorList>
    </citation>
    <scope>NUCLEOTIDE SEQUENCE [LARGE SCALE GENOMIC DNA]</scope>
    <source>
        <strain>BN</strain>
        <strain evidence="2">Sprague-Dawley</strain>
    </source>
</reference>
<protein>
    <submittedName>
        <fullName evidence="1">Mucolipin 1 (Predicted), isoform CRA_b</fullName>
    </submittedName>
</protein>
<evidence type="ECO:0000313" key="2">
    <source>
        <dbReference type="Proteomes" id="UP000234681"/>
    </source>
</evidence>
<sequence>MYCWDPSLFIFRIRFKRSASDRPCEGLGRSNRTLGKGGHGGWLLNKREHKCGGLIC</sequence>
<proteinExistence type="predicted"/>
<evidence type="ECO:0000313" key="1">
    <source>
        <dbReference type="EMBL" id="EDL74932.1"/>
    </source>
</evidence>
<dbReference type="EMBL" id="CH474084">
    <property type="protein sequence ID" value="EDL74932.1"/>
    <property type="molecule type" value="Genomic_DNA"/>
</dbReference>
<feature type="non-terminal residue" evidence="1">
    <location>
        <position position="56"/>
    </location>
</feature>
<gene>
    <name evidence="1" type="primary">Mcoln1_predicted</name>
    <name evidence="1" type="ORF">rCG_58948</name>
</gene>
<accession>A6KQ07</accession>